<gene>
    <name evidence="7" type="ORF">LEP1GSC058_2313</name>
</gene>
<name>S3W5P5_9LEPT</name>
<keyword evidence="2 3" id="KW-0326">Glycosidase</keyword>
<comment type="similarity">
    <text evidence="4">Belongs to the glycosyl hydrolase 18 family.</text>
</comment>
<comment type="caution">
    <text evidence="7">The sequence shown here is derived from an EMBL/GenBank/DDBJ whole genome shotgun (WGS) entry which is preliminary data.</text>
</comment>
<dbReference type="STRING" id="1193011.LEP1GSC058_2313"/>
<keyword evidence="8" id="KW-1185">Reference proteome</keyword>
<evidence type="ECO:0000256" key="3">
    <source>
        <dbReference type="RuleBase" id="RU000489"/>
    </source>
</evidence>
<dbReference type="PROSITE" id="PS51910">
    <property type="entry name" value="GH18_2"/>
    <property type="match status" value="1"/>
</dbReference>
<evidence type="ECO:0000256" key="5">
    <source>
        <dbReference type="SAM" id="MobiDB-lite"/>
    </source>
</evidence>
<dbReference type="InterPro" id="IPR001579">
    <property type="entry name" value="Glyco_hydro_18_chit_AS"/>
</dbReference>
<sequence length="571" mass="65270">MPHKDLTSERTKNHWKAVGALLFASAIRYIHRAQMKSYEEETTPEELSRPVPYYPPKRTPVWQTAFVSVAWLCLSGVSFYLGLQALKAKGSGQDIPKSALTSENSPIQLANPSLKSPVGPSAWESLGKWWNSTDFFPTEASNAEAQNSDGKPALPLNDDDVSFRASTWFSDYEAMKKTVHLYNEIHPFIYGFKGRETNNGDLYSLWGTSQKHARVAELRTLNPRVKIIPTIFRWENKNEKISENIGLNGRSDIRDKHIQNILYEVDTYGFDGIDIDYEGMSCEKKEKFEEFIVLLSNEIHKRGKILSVAVHPKTAAKKSGLKACKGLKEKIKMDFAENWRGPMTHDYAFLAQHADRIKVMAYELHPRKYRNPGPGPQAPNVWIRNIIEYAKERVPSKKLYMAIPTYGYDWALNCNAKIKSVYWSDALKRQQLGVTHQPTNIDRVMAANKNSGTWTNLSKFSWVHEGKTYEDPSIWYKSEGCDRVAFFMNRKAFEEKMTLLRSYDIGGFSFWQLLSDNDPGISTYLELLVTNKLPPVPKVQTKPKNPEVKQSPPDEAQDQEEAKNTQELVKK</sequence>
<feature type="region of interest" description="Disordered" evidence="5">
    <location>
        <begin position="535"/>
        <end position="571"/>
    </location>
</feature>
<evidence type="ECO:0000256" key="2">
    <source>
        <dbReference type="ARBA" id="ARBA00023295"/>
    </source>
</evidence>
<dbReference type="SMART" id="SM00636">
    <property type="entry name" value="Glyco_18"/>
    <property type="match status" value="1"/>
</dbReference>
<dbReference type="PANTHER" id="PTHR46066:SF2">
    <property type="entry name" value="CHITINASE DOMAIN-CONTAINING PROTEIN 1"/>
    <property type="match status" value="1"/>
</dbReference>
<dbReference type="GO" id="GO:0008061">
    <property type="term" value="F:chitin binding"/>
    <property type="evidence" value="ECO:0007669"/>
    <property type="project" value="InterPro"/>
</dbReference>
<dbReference type="EMBL" id="AKWZ02000003">
    <property type="protein sequence ID" value="EPG75512.1"/>
    <property type="molecule type" value="Genomic_DNA"/>
</dbReference>
<evidence type="ECO:0000313" key="8">
    <source>
        <dbReference type="Proteomes" id="UP000014540"/>
    </source>
</evidence>
<dbReference type="PANTHER" id="PTHR46066">
    <property type="entry name" value="CHITINASE DOMAIN-CONTAINING PROTEIN 1 FAMILY MEMBER"/>
    <property type="match status" value="1"/>
</dbReference>
<feature type="domain" description="GH18" evidence="6">
    <location>
        <begin position="162"/>
        <end position="531"/>
    </location>
</feature>
<dbReference type="Gene3D" id="3.10.50.10">
    <property type="match status" value="1"/>
</dbReference>
<evidence type="ECO:0000259" key="6">
    <source>
        <dbReference type="PROSITE" id="PS51910"/>
    </source>
</evidence>
<dbReference type="SUPFAM" id="SSF51445">
    <property type="entry name" value="(Trans)glycosidases"/>
    <property type="match status" value="1"/>
</dbReference>
<dbReference type="InterPro" id="IPR017853">
    <property type="entry name" value="GH"/>
</dbReference>
<feature type="compositionally biased region" description="Basic and acidic residues" evidence="5">
    <location>
        <begin position="560"/>
        <end position="571"/>
    </location>
</feature>
<dbReference type="Pfam" id="PF00704">
    <property type="entry name" value="Glyco_hydro_18"/>
    <property type="match status" value="1"/>
</dbReference>
<proteinExistence type="inferred from homology"/>
<evidence type="ECO:0000313" key="7">
    <source>
        <dbReference type="EMBL" id="EPG75512.1"/>
    </source>
</evidence>
<reference evidence="7" key="1">
    <citation type="submission" date="2013-04" db="EMBL/GenBank/DDBJ databases">
        <authorList>
            <person name="Harkins D.M."/>
            <person name="Durkin A.S."/>
            <person name="Selengut J.D."/>
            <person name="Sanka R."/>
            <person name="DePew J."/>
            <person name="Purushe J."/>
            <person name="Ahmed A."/>
            <person name="van der Linden H."/>
            <person name="Goris M.G.A."/>
            <person name="Hartskeerl R.A."/>
            <person name="Vinetz J.M."/>
            <person name="Sutton G.G."/>
            <person name="Nelson W.C."/>
            <person name="Fouts D.E."/>
        </authorList>
    </citation>
    <scope>NUCLEOTIDE SEQUENCE [LARGE SCALE GENOMIC DNA]</scope>
    <source>
        <strain evidence="7">BUT 6</strain>
    </source>
</reference>
<dbReference type="InterPro" id="IPR029070">
    <property type="entry name" value="Chitinase_insertion_sf"/>
</dbReference>
<evidence type="ECO:0000256" key="4">
    <source>
        <dbReference type="RuleBase" id="RU004453"/>
    </source>
</evidence>
<dbReference type="Proteomes" id="UP000014540">
    <property type="component" value="Unassembled WGS sequence"/>
</dbReference>
<dbReference type="GO" id="GO:0005975">
    <property type="term" value="P:carbohydrate metabolic process"/>
    <property type="evidence" value="ECO:0007669"/>
    <property type="project" value="InterPro"/>
</dbReference>
<dbReference type="InterPro" id="IPR001223">
    <property type="entry name" value="Glyco_hydro18_cat"/>
</dbReference>
<protein>
    <submittedName>
        <fullName evidence="7">Glycoside hydrolase, family 18</fullName>
    </submittedName>
</protein>
<accession>S3W5P5</accession>
<dbReference type="AlphaFoldDB" id="S3W5P5"/>
<dbReference type="GO" id="GO:0004553">
    <property type="term" value="F:hydrolase activity, hydrolyzing O-glycosyl compounds"/>
    <property type="evidence" value="ECO:0007669"/>
    <property type="project" value="InterPro"/>
</dbReference>
<dbReference type="PROSITE" id="PS01095">
    <property type="entry name" value="GH18_1"/>
    <property type="match status" value="1"/>
</dbReference>
<organism evidence="7 8">
    <name type="scientific">Leptospira fainei serovar Hurstbridge str. BUT 6</name>
    <dbReference type="NCBI Taxonomy" id="1193011"/>
    <lineage>
        <taxon>Bacteria</taxon>
        <taxon>Pseudomonadati</taxon>
        <taxon>Spirochaetota</taxon>
        <taxon>Spirochaetia</taxon>
        <taxon>Leptospirales</taxon>
        <taxon>Leptospiraceae</taxon>
        <taxon>Leptospira</taxon>
    </lineage>
</organism>
<dbReference type="Gene3D" id="3.20.20.80">
    <property type="entry name" value="Glycosidases"/>
    <property type="match status" value="1"/>
</dbReference>
<keyword evidence="1 3" id="KW-0378">Hydrolase</keyword>
<evidence type="ECO:0000256" key="1">
    <source>
        <dbReference type="ARBA" id="ARBA00022801"/>
    </source>
</evidence>
<dbReference type="InterPro" id="IPR011583">
    <property type="entry name" value="Chitinase_II/V-like_cat"/>
</dbReference>